<comment type="caution">
    <text evidence="4">The sequence shown here is derived from an EMBL/GenBank/DDBJ whole genome shotgun (WGS) entry which is preliminary data.</text>
</comment>
<evidence type="ECO:0000259" key="3">
    <source>
        <dbReference type="PROSITE" id="PS51913"/>
    </source>
</evidence>
<name>A0ABT8AU99_9HYPH</name>
<protein>
    <submittedName>
        <fullName evidence="4">Winged helix-turn-helix domain-containing protein</fullName>
    </submittedName>
</protein>
<keyword evidence="1" id="KW-0804">Transcription</keyword>
<evidence type="ECO:0000313" key="5">
    <source>
        <dbReference type="Proteomes" id="UP001244297"/>
    </source>
</evidence>
<sequence length="203" mass="20615">MGLSDVEIEARLALLRRQREALDREIADLVLYLELGRRFGAAGTGLAPGDAGTGPEAASGPTIDPPPARDAAPPVVPVGRIPAAPARGQSGSSSEPHSDADSQSQSDAGGTDAARPPAIPFAEDAAGARRYGRALVEAAGRAIADAGRPLHAAEILAALVDQGFTVPGRDPVAALNTRLWKRSGPGGPLRRVGEATYALAAPA</sequence>
<dbReference type="EMBL" id="JAUFPT010000076">
    <property type="protein sequence ID" value="MDN3573441.1"/>
    <property type="molecule type" value="Genomic_DNA"/>
</dbReference>
<reference evidence="5" key="1">
    <citation type="journal article" date="2019" name="Int. J. Syst. Evol. Microbiol.">
        <title>The Global Catalogue of Microorganisms (GCM) 10K type strain sequencing project: providing services to taxonomists for standard genome sequencing and annotation.</title>
        <authorList>
            <consortium name="The Broad Institute Genomics Platform"/>
            <consortium name="The Broad Institute Genome Sequencing Center for Infectious Disease"/>
            <person name="Wu L."/>
            <person name="Ma J."/>
        </authorList>
    </citation>
    <scope>NUCLEOTIDE SEQUENCE [LARGE SCALE GENOMIC DNA]</scope>
    <source>
        <strain evidence="5">CECT 7806</strain>
    </source>
</reference>
<evidence type="ECO:0000313" key="4">
    <source>
        <dbReference type="EMBL" id="MDN3573441.1"/>
    </source>
</evidence>
<dbReference type="PROSITE" id="PS51913">
    <property type="entry name" value="HTH_HARE"/>
    <property type="match status" value="1"/>
</dbReference>
<dbReference type="RefSeq" id="WP_238290523.1">
    <property type="nucleotide sequence ID" value="NZ_BPQS01000024.1"/>
</dbReference>
<evidence type="ECO:0000256" key="1">
    <source>
        <dbReference type="ARBA" id="ARBA00023163"/>
    </source>
</evidence>
<dbReference type="Proteomes" id="UP001244297">
    <property type="component" value="Unassembled WGS sequence"/>
</dbReference>
<organism evidence="4 5">
    <name type="scientific">Methylobacterium longum</name>
    <dbReference type="NCBI Taxonomy" id="767694"/>
    <lineage>
        <taxon>Bacteria</taxon>
        <taxon>Pseudomonadati</taxon>
        <taxon>Pseudomonadota</taxon>
        <taxon>Alphaproteobacteria</taxon>
        <taxon>Hyphomicrobiales</taxon>
        <taxon>Methylobacteriaceae</taxon>
        <taxon>Methylobacterium</taxon>
    </lineage>
</organism>
<keyword evidence="5" id="KW-1185">Reference proteome</keyword>
<dbReference type="InterPro" id="IPR007759">
    <property type="entry name" value="Asxl_HARE-HTH"/>
</dbReference>
<feature type="region of interest" description="Disordered" evidence="2">
    <location>
        <begin position="43"/>
        <end position="124"/>
    </location>
</feature>
<gene>
    <name evidence="4" type="ORF">QWZ18_22815</name>
</gene>
<accession>A0ABT8AU99</accession>
<proteinExistence type="predicted"/>
<feature type="domain" description="HTH HARE-type" evidence="3">
    <location>
        <begin position="133"/>
        <end position="202"/>
    </location>
</feature>
<evidence type="ECO:0000256" key="2">
    <source>
        <dbReference type="SAM" id="MobiDB-lite"/>
    </source>
</evidence>